<organism evidence="1 2">
    <name type="scientific">Candidatus Methanoplasma termitum</name>
    <dbReference type="NCBI Taxonomy" id="1577791"/>
    <lineage>
        <taxon>Archaea</taxon>
        <taxon>Methanobacteriati</taxon>
        <taxon>Thermoplasmatota</taxon>
        <taxon>Thermoplasmata</taxon>
        <taxon>Methanomassiliicoccales</taxon>
        <taxon>Methanomassiliicoccaceae</taxon>
        <taxon>Candidatus Methanoplasma</taxon>
    </lineage>
</organism>
<dbReference type="STRING" id="1577791.Mpt1_c04300"/>
<dbReference type="Proteomes" id="UP000030787">
    <property type="component" value="Chromosome"/>
</dbReference>
<dbReference type="EMBL" id="CP010070">
    <property type="protein sequence ID" value="AIZ56324.1"/>
    <property type="molecule type" value="Genomic_DNA"/>
</dbReference>
<keyword evidence="2" id="KW-1185">Reference proteome</keyword>
<dbReference type="KEGG" id="mear:Mpt1_c04300"/>
<dbReference type="RefSeq" id="WP_048111657.1">
    <property type="nucleotide sequence ID" value="NZ_CP010070.1"/>
</dbReference>
<sequence length="143" mass="16508">MNDLGAAEYCVMMESSTYSYRVYWFFESMGVEAHVVHTRSLKMITESTKKTDRNYAEAIGIMLRLWKKGGIPDIYISSIPTQEQVELKDIYRYCEELFCRIGELLSGEIERVHQGPVAESVTQQLRIGESHRLLTEYKGAVRT</sequence>
<name>A0A0A7LB74_9ARCH</name>
<dbReference type="HOGENOM" id="CLU_1801603_0_0_2"/>
<evidence type="ECO:0000313" key="1">
    <source>
        <dbReference type="EMBL" id="AIZ56324.1"/>
    </source>
</evidence>
<gene>
    <name evidence="1" type="ORF">Mpt1_c04300</name>
</gene>
<reference evidence="1 2" key="1">
    <citation type="journal article" date="2014" name="Appl. Environ. Microbiol.">
        <title>Comparative Genome Analysis of 'Candidatus Methanoplasma termitum' Indicates a New Mode of Energy Metabolism in the Seventh Order of Methanogens.</title>
        <authorList>
            <person name="Lang K."/>
            <person name="Schuldes J."/>
            <person name="Klingl A."/>
            <person name="Poehlein A."/>
            <person name="Daniel R."/>
            <person name="Brune A."/>
        </authorList>
    </citation>
    <scope>NUCLEOTIDE SEQUENCE [LARGE SCALE GENOMIC DNA]</scope>
    <source>
        <strain evidence="2">Mpt1</strain>
    </source>
</reference>
<accession>A0A0A7LB74</accession>
<dbReference type="AlphaFoldDB" id="A0A0A7LB74"/>
<proteinExistence type="predicted"/>
<dbReference type="GeneID" id="24818100"/>
<evidence type="ECO:0000313" key="2">
    <source>
        <dbReference type="Proteomes" id="UP000030787"/>
    </source>
</evidence>
<dbReference type="OrthoDB" id="387135at2157"/>
<protein>
    <submittedName>
        <fullName evidence="1">Uncharacterized protein</fullName>
    </submittedName>
</protein>